<dbReference type="GO" id="GO:0006508">
    <property type="term" value="P:proteolysis"/>
    <property type="evidence" value="ECO:0007669"/>
    <property type="project" value="UniProtKB-KW"/>
</dbReference>
<evidence type="ECO:0000256" key="2">
    <source>
        <dbReference type="ARBA" id="ARBA00022729"/>
    </source>
</evidence>
<evidence type="ECO:0000256" key="1">
    <source>
        <dbReference type="ARBA" id="ARBA00022670"/>
    </source>
</evidence>
<keyword evidence="4" id="KW-0031">Aminopeptidase</keyword>
<dbReference type="Gene3D" id="3.40.50.1820">
    <property type="entry name" value="alpha/beta hydrolase"/>
    <property type="match status" value="2"/>
</dbReference>
<accession>A0A645DKF6</accession>
<comment type="caution">
    <text evidence="4">The sequence shown here is derived from an EMBL/GenBank/DDBJ whole genome shotgun (WGS) entry which is preliminary data.</text>
</comment>
<keyword evidence="1" id="KW-0645">Protease</keyword>
<proteinExistence type="predicted"/>
<sequence>MNVGKDRPTVIVTEGYGAAYASMPHYREELSRFFDANIIFVEHRYFLESTPKPLDWKYLTAENSAWDLHRVTKLFKTIYKGKWIATGISKGGQTALIYRAFFPEDVDITVPYVAPLCKSREDGRHEPFISNFAGTKEQRAAVLDFQKRILEKRATLQPKFDSLCMANKYKFNLPLENIYDYTVLEFSFSFWQWGSPVSGIPGADASDDQLFKYWIRMCSPDYFVNNSPTAAFFVQAARELGYYGYDVKPFKGLLTIKNTKGYLSALFLPEGSEYKFDNSLYKKLKKFVATTDKKMLFIYGEFDPWSSVKVDEPKNDNVVVLVQPEGSHRARISNMPDSLKNEAIEIIKRWLSE</sequence>
<dbReference type="InterPro" id="IPR008761">
    <property type="entry name" value="Peptidase_S37"/>
</dbReference>
<dbReference type="GO" id="GO:0004177">
    <property type="term" value="F:aminopeptidase activity"/>
    <property type="evidence" value="ECO:0007669"/>
    <property type="project" value="UniProtKB-KW"/>
</dbReference>
<dbReference type="AlphaFoldDB" id="A0A645DKF6"/>
<dbReference type="InterPro" id="IPR029058">
    <property type="entry name" value="AB_hydrolase_fold"/>
</dbReference>
<dbReference type="PANTHER" id="PTHR11010:SF38">
    <property type="entry name" value="LYSOSOMAL PRO-X CARBOXYPEPTIDASE"/>
    <property type="match status" value="1"/>
</dbReference>
<dbReference type="Pfam" id="PF05576">
    <property type="entry name" value="Peptidase_S37"/>
    <property type="match status" value="1"/>
</dbReference>
<gene>
    <name evidence="4" type="primary">ptp_5</name>
    <name evidence="4" type="ORF">SDC9_136657</name>
</gene>
<dbReference type="EC" id="3.4.11.-" evidence="4"/>
<dbReference type="EMBL" id="VSSQ01036954">
    <property type="protein sequence ID" value="MPM89548.1"/>
    <property type="molecule type" value="Genomic_DNA"/>
</dbReference>
<protein>
    <submittedName>
        <fullName evidence="4">Prolyl tri/tetrapeptidyl aminopeptidase</fullName>
        <ecNumber evidence="4">3.4.11.-</ecNumber>
    </submittedName>
</protein>
<dbReference type="PANTHER" id="PTHR11010">
    <property type="entry name" value="PROTEASE S28 PRO-X CARBOXYPEPTIDASE-RELATED"/>
    <property type="match status" value="1"/>
</dbReference>
<organism evidence="4">
    <name type="scientific">bioreactor metagenome</name>
    <dbReference type="NCBI Taxonomy" id="1076179"/>
    <lineage>
        <taxon>unclassified sequences</taxon>
        <taxon>metagenomes</taxon>
        <taxon>ecological metagenomes</taxon>
    </lineage>
</organism>
<name>A0A645DKF6_9ZZZZ</name>
<evidence type="ECO:0000313" key="4">
    <source>
        <dbReference type="EMBL" id="MPM89548.1"/>
    </source>
</evidence>
<reference evidence="4" key="1">
    <citation type="submission" date="2019-08" db="EMBL/GenBank/DDBJ databases">
        <authorList>
            <person name="Kucharzyk K."/>
            <person name="Murdoch R.W."/>
            <person name="Higgins S."/>
            <person name="Loffler F."/>
        </authorList>
    </citation>
    <scope>NUCLEOTIDE SEQUENCE</scope>
</reference>
<dbReference type="SUPFAM" id="SSF53474">
    <property type="entry name" value="alpha/beta-Hydrolases"/>
    <property type="match status" value="1"/>
</dbReference>
<keyword evidence="3 4" id="KW-0378">Hydrolase</keyword>
<keyword evidence="2" id="KW-0732">Signal</keyword>
<dbReference type="GO" id="GO:0008239">
    <property type="term" value="F:dipeptidyl-peptidase activity"/>
    <property type="evidence" value="ECO:0007669"/>
    <property type="project" value="TreeGrafter"/>
</dbReference>
<evidence type="ECO:0000256" key="3">
    <source>
        <dbReference type="ARBA" id="ARBA00022801"/>
    </source>
</evidence>